<dbReference type="PANTHER" id="PTHR38774">
    <property type="entry name" value="CYTOPLASMIC PROTEIN-RELATED"/>
    <property type="match status" value="1"/>
</dbReference>
<proteinExistence type="predicted"/>
<evidence type="ECO:0000313" key="2">
    <source>
        <dbReference type="Proteomes" id="UP000595278"/>
    </source>
</evidence>
<dbReference type="Proteomes" id="UP000595278">
    <property type="component" value="Chromosome"/>
</dbReference>
<dbReference type="RefSeq" id="WP_201092352.1">
    <property type="nucleotide sequence ID" value="NZ_CP067393.1"/>
</dbReference>
<keyword evidence="2" id="KW-1185">Reference proteome</keyword>
<dbReference type="InterPro" id="IPR009659">
    <property type="entry name" value="DUF1249"/>
</dbReference>
<dbReference type="EMBL" id="CP067393">
    <property type="protein sequence ID" value="QQP85575.1"/>
    <property type="molecule type" value="Genomic_DNA"/>
</dbReference>
<dbReference type="PANTHER" id="PTHR38774:SF1">
    <property type="entry name" value="CYTOPLASMIC PROTEIN"/>
    <property type="match status" value="1"/>
</dbReference>
<protein>
    <submittedName>
        <fullName evidence="1">DUF1249 domain-containing protein</fullName>
    </submittedName>
</protein>
<evidence type="ECO:0000313" key="1">
    <source>
        <dbReference type="EMBL" id="QQP85575.1"/>
    </source>
</evidence>
<dbReference type="Pfam" id="PF06853">
    <property type="entry name" value="DUF1249"/>
    <property type="match status" value="1"/>
</dbReference>
<gene>
    <name evidence="1" type="ORF">JHT90_14580</name>
</gene>
<accession>A0A974NF39</accession>
<dbReference type="KEGG" id="eaz:JHT90_14580"/>
<sequence length="152" mass="17765">MVVTQKEHYAVDLSALQAIYERNYAALMRLLPNMRETGYSRCIAFTADQKIATHLTFTVLENSPYTSYILLKQDSLLDWMVAPQLYIRCYHDAQLAEVTFAQNTRSFRGVYAYPNKAMHQPDEKRQLNQFLEEWLIRCLSSGYEVVNIELNK</sequence>
<name>A0A974NF39_9GAMM</name>
<reference evidence="1 2" key="1">
    <citation type="submission" date="2021-01" db="EMBL/GenBank/DDBJ databases">
        <title>Entomomonas sp. F2A isolated from a house cricket (Acheta domesticus).</title>
        <authorList>
            <person name="Spergser J."/>
            <person name="Busse H.-J."/>
        </authorList>
    </citation>
    <scope>NUCLEOTIDE SEQUENCE [LARGE SCALE GENOMIC DNA]</scope>
    <source>
        <strain evidence="1 2">F2A</strain>
    </source>
</reference>
<dbReference type="AlphaFoldDB" id="A0A974NF39"/>
<organism evidence="1 2">
    <name type="scientific">Entomomonas asaccharolytica</name>
    <dbReference type="NCBI Taxonomy" id="2785331"/>
    <lineage>
        <taxon>Bacteria</taxon>
        <taxon>Pseudomonadati</taxon>
        <taxon>Pseudomonadota</taxon>
        <taxon>Gammaproteobacteria</taxon>
        <taxon>Pseudomonadales</taxon>
        <taxon>Pseudomonadaceae</taxon>
        <taxon>Entomomonas</taxon>
    </lineage>
</organism>